<protein>
    <submittedName>
        <fullName evidence="2">Uncharacterized protein LOC106162148</fullName>
    </submittedName>
</protein>
<dbReference type="PANTHER" id="PTHR46704">
    <property type="entry name" value="CXC DOMAIN-CONTAINING PROTEIN-RELATED"/>
    <property type="match status" value="1"/>
</dbReference>
<dbReference type="AlphaFoldDB" id="A0A1S3IBH9"/>
<accession>A0A1S3IBH9</accession>
<dbReference type="InParanoid" id="A0A1S3IBH9"/>
<dbReference type="PANTHER" id="PTHR46704:SF1">
    <property type="entry name" value="TELOMERE LENGTH REGULATION PROTEIN TEL2 HOMOLOG"/>
    <property type="match status" value="1"/>
</dbReference>
<reference evidence="2" key="1">
    <citation type="submission" date="2025-08" db="UniProtKB">
        <authorList>
            <consortium name="RefSeq"/>
        </authorList>
    </citation>
    <scope>IDENTIFICATION</scope>
    <source>
        <tissue evidence="2">Gonads</tissue>
    </source>
</reference>
<dbReference type="Gene3D" id="3.40.50.1010">
    <property type="entry name" value="5'-nuclease"/>
    <property type="match status" value="1"/>
</dbReference>
<dbReference type="KEGG" id="lak:106162148"/>
<dbReference type="InterPro" id="IPR029060">
    <property type="entry name" value="PIN-like_dom_sf"/>
</dbReference>
<dbReference type="RefSeq" id="XP_013394769.1">
    <property type="nucleotide sequence ID" value="XM_013539315.1"/>
</dbReference>
<dbReference type="GeneID" id="106162148"/>
<organism evidence="1 2">
    <name type="scientific">Lingula anatina</name>
    <name type="common">Brachiopod</name>
    <name type="synonym">Lingula unguis</name>
    <dbReference type="NCBI Taxonomy" id="7574"/>
    <lineage>
        <taxon>Eukaryota</taxon>
        <taxon>Metazoa</taxon>
        <taxon>Spiralia</taxon>
        <taxon>Lophotrochozoa</taxon>
        <taxon>Brachiopoda</taxon>
        <taxon>Linguliformea</taxon>
        <taxon>Lingulata</taxon>
        <taxon>Lingulida</taxon>
        <taxon>Linguloidea</taxon>
        <taxon>Lingulidae</taxon>
        <taxon>Lingula</taxon>
    </lineage>
</organism>
<dbReference type="Proteomes" id="UP000085678">
    <property type="component" value="Unplaced"/>
</dbReference>
<gene>
    <name evidence="2" type="primary">LOC106162148</name>
</gene>
<keyword evidence="1" id="KW-1185">Reference proteome</keyword>
<evidence type="ECO:0000313" key="1">
    <source>
        <dbReference type="Proteomes" id="UP000085678"/>
    </source>
</evidence>
<dbReference type="SUPFAM" id="SSF88723">
    <property type="entry name" value="PIN domain-like"/>
    <property type="match status" value="1"/>
</dbReference>
<sequence length="471" mass="52775">MDTKSTVKISGEIVPVDPNLIFQRLVTAGVDSSSIMNYELCTFPPALFASRVALRTSNKATLAQAMWSDGLDNPGPQGDINYILDGGALLHRIPWTFGITWNDIAHQYVTYVLRRYKRAVVVFDGYLYGPSTKDSTHLRRSNSIMSTAVMFTGEMKLQSRKEEFLANKENKQRFIKFLGDKLERAGVEVIQAAGDADLSIAKAAVASSDKCDTILVGDDTDLLVLLLYHAKDMEFNIFFKPQQKNNAKRPSKCWNIRTTRAKLGNDVCNNILFIHSILGCDTTSFPYGIGKRVSLMRMRSPFFKQQAIAFASDNSCQERIIEAGEQALVSLYGGEEGEAINGLRLRRFCEKTYRKTTPVHPQVLPPTSNATKYHSLRVYYQVQTWMSEVVDLDPLEWGWEIVGANMLPIAMDIDPAPQHILEMIRCNCKSGCYNLRCSCRKNNIECSLACGECRGSCANSSQVYDPSDDED</sequence>
<name>A0A1S3IBH9_LINAN</name>
<evidence type="ECO:0000313" key="2">
    <source>
        <dbReference type="RefSeq" id="XP_013394769.1"/>
    </source>
</evidence>
<proteinExistence type="predicted"/>
<dbReference type="OrthoDB" id="6149185at2759"/>